<comment type="caution">
    <text evidence="3">The sequence shown here is derived from an EMBL/GenBank/DDBJ whole genome shotgun (WGS) entry which is preliminary data.</text>
</comment>
<dbReference type="EMBL" id="MAYH01000001">
    <property type="protein sequence ID" value="OCA76959.1"/>
    <property type="molecule type" value="Genomic_DNA"/>
</dbReference>
<dbReference type="GO" id="GO:0009432">
    <property type="term" value="P:SOS response"/>
    <property type="evidence" value="ECO:0007669"/>
    <property type="project" value="TreeGrafter"/>
</dbReference>
<sequence>MILCITHSQDFYTIDLFFEYLSSKNIPYFRLNSDRLNHFQKINVDENSFEIIDESGNKLHSDDIKGVWNRKAWKISTPEELDQDYENIFLNEYTSLRYNLITVLEDIPWINPYENERKVDRNKMLQLKIARKNNLTIPKTVFSNDDQKIMNFFHQYCSGKAIAKLHNVTAKTMSGESLVSTMIIEEETLEHLSGVTYCPMIFQPYIEKEYELRIMYVDGEFFTGKINNSENADWRVSQDGYFWLAYELPDNIKENLTSMMKEMGLYMGAIDMIKGKNGEYYFLEVNPQGEWGMLQKELGFPIAERIADNLINRINFHE</sequence>
<keyword evidence="4" id="KW-1185">Reference proteome</keyword>
<evidence type="ECO:0000313" key="4">
    <source>
        <dbReference type="Proteomes" id="UP000092651"/>
    </source>
</evidence>
<dbReference type="Pfam" id="PF21068">
    <property type="entry name" value="ATPgraspMvdD"/>
    <property type="match status" value="1"/>
</dbReference>
<evidence type="ECO:0000313" key="3">
    <source>
        <dbReference type="EMBL" id="OCA76959.1"/>
    </source>
</evidence>
<dbReference type="RefSeq" id="WP_065392716.1">
    <property type="nucleotide sequence ID" value="NZ_MAYH01000001.1"/>
</dbReference>
<accession>A0A1B8ZZD4</accession>
<feature type="domain" description="MvdD-like pre-ATP grasp" evidence="2">
    <location>
        <begin position="1"/>
        <end position="116"/>
    </location>
</feature>
<gene>
    <name evidence="3" type="ORF">BBI01_00395</name>
</gene>
<dbReference type="InterPro" id="IPR013651">
    <property type="entry name" value="ATP-grasp_RimK-type"/>
</dbReference>
<dbReference type="Pfam" id="PF08443">
    <property type="entry name" value="RimK"/>
    <property type="match status" value="1"/>
</dbReference>
<evidence type="ECO:0000259" key="2">
    <source>
        <dbReference type="Pfam" id="PF21068"/>
    </source>
</evidence>
<reference evidence="3 4" key="1">
    <citation type="submission" date="2016-07" db="EMBL/GenBank/DDBJ databases">
        <authorList>
            <person name="Jeong J.-J."/>
            <person name="Kim D.W."/>
            <person name="Sang M.K."/>
            <person name="Choi I.-G."/>
            <person name="Kim K.D."/>
        </authorList>
    </citation>
    <scope>NUCLEOTIDE SEQUENCE [LARGE SCALE GENOMIC DNA]</scope>
    <source>
        <strain evidence="3 4">UTM-3</strain>
    </source>
</reference>
<dbReference type="GO" id="GO:0018169">
    <property type="term" value="F:ribosomal S6-glutamic acid ligase activity"/>
    <property type="evidence" value="ECO:0007669"/>
    <property type="project" value="TreeGrafter"/>
</dbReference>
<dbReference type="PANTHER" id="PTHR21621">
    <property type="entry name" value="RIBOSOMAL PROTEIN S6 MODIFICATION PROTEIN"/>
    <property type="match status" value="1"/>
</dbReference>
<dbReference type="InterPro" id="IPR048936">
    <property type="entry name" value="MvdD-like_ATPgrasp"/>
</dbReference>
<protein>
    <submittedName>
        <fullName evidence="3">MvdC family ATP-grasp ribosomal peptide maturase</fullName>
    </submittedName>
</protein>
<dbReference type="AlphaFoldDB" id="A0A1B8ZZD4"/>
<dbReference type="PANTHER" id="PTHR21621:SF7">
    <property type="entry name" value="RIBOSOMAL PROTEIN BS6--L-GLUTAMATE LIGASE"/>
    <property type="match status" value="1"/>
</dbReference>
<name>A0A1B8ZZD4_9FLAO</name>
<organism evidence="3 4">
    <name type="scientific">Chryseobacterium artocarpi</name>
    <dbReference type="NCBI Taxonomy" id="1414727"/>
    <lineage>
        <taxon>Bacteria</taxon>
        <taxon>Pseudomonadati</taxon>
        <taxon>Bacteroidota</taxon>
        <taxon>Flavobacteriia</taxon>
        <taxon>Flavobacteriales</taxon>
        <taxon>Weeksellaceae</taxon>
        <taxon>Chryseobacterium group</taxon>
        <taxon>Chryseobacterium</taxon>
    </lineage>
</organism>
<dbReference type="SUPFAM" id="SSF56059">
    <property type="entry name" value="Glutathione synthetase ATP-binding domain-like"/>
    <property type="match status" value="1"/>
</dbReference>
<dbReference type="GO" id="GO:0005737">
    <property type="term" value="C:cytoplasm"/>
    <property type="evidence" value="ECO:0007669"/>
    <property type="project" value="TreeGrafter"/>
</dbReference>
<dbReference type="OrthoDB" id="583309at2"/>
<feature type="domain" description="ATP-grasp fold RimK-type" evidence="1">
    <location>
        <begin position="121"/>
        <end position="309"/>
    </location>
</feature>
<dbReference type="Gene3D" id="3.30.470.20">
    <property type="entry name" value="ATP-grasp fold, B domain"/>
    <property type="match status" value="1"/>
</dbReference>
<evidence type="ECO:0000259" key="1">
    <source>
        <dbReference type="Pfam" id="PF08443"/>
    </source>
</evidence>
<proteinExistence type="predicted"/>
<dbReference type="Proteomes" id="UP000092651">
    <property type="component" value="Unassembled WGS sequence"/>
</dbReference>